<evidence type="ECO:0000259" key="4">
    <source>
        <dbReference type="Pfam" id="PF24490"/>
    </source>
</evidence>
<dbReference type="InterPro" id="IPR056007">
    <property type="entry name" value="DUF7585"/>
</dbReference>
<dbReference type="InterPro" id="IPR056006">
    <property type="entry name" value="DUF7584"/>
</dbReference>
<dbReference type="Pfam" id="PF24490">
    <property type="entry name" value="DUF7585"/>
    <property type="match status" value="1"/>
</dbReference>
<feature type="signal peptide" evidence="1">
    <location>
        <begin position="1"/>
        <end position="21"/>
    </location>
</feature>
<dbReference type="AlphaFoldDB" id="A0A0N5BGZ9"/>
<feature type="domain" description="DUF7585" evidence="4">
    <location>
        <begin position="28"/>
        <end position="213"/>
    </location>
</feature>
<evidence type="ECO:0000256" key="1">
    <source>
        <dbReference type="SAM" id="SignalP"/>
    </source>
</evidence>
<dbReference type="Proteomes" id="UP000046392">
    <property type="component" value="Unplaced"/>
</dbReference>
<feature type="chain" id="PRO_5005894506" evidence="1">
    <location>
        <begin position="22"/>
        <end position="418"/>
    </location>
</feature>
<proteinExistence type="predicted"/>
<keyword evidence="5" id="KW-1185">Reference proteome</keyword>
<evidence type="ECO:0000259" key="2">
    <source>
        <dbReference type="Pfam" id="PF24486"/>
    </source>
</evidence>
<evidence type="ECO:0000259" key="3">
    <source>
        <dbReference type="Pfam" id="PF24488"/>
    </source>
</evidence>
<dbReference type="Pfam" id="PF24486">
    <property type="entry name" value="DUF7583"/>
    <property type="match status" value="1"/>
</dbReference>
<keyword evidence="1" id="KW-0732">Signal</keyword>
<name>A0A0N5BGZ9_STREA</name>
<feature type="domain" description="DUF7583" evidence="2">
    <location>
        <begin position="327"/>
        <end position="418"/>
    </location>
</feature>
<organism evidence="5 6">
    <name type="scientific">Strongyloides papillosus</name>
    <name type="common">Intestinal threadworm</name>
    <dbReference type="NCBI Taxonomy" id="174720"/>
    <lineage>
        <taxon>Eukaryota</taxon>
        <taxon>Metazoa</taxon>
        <taxon>Ecdysozoa</taxon>
        <taxon>Nematoda</taxon>
        <taxon>Chromadorea</taxon>
        <taxon>Rhabditida</taxon>
        <taxon>Tylenchina</taxon>
        <taxon>Panagrolaimomorpha</taxon>
        <taxon>Strongyloidoidea</taxon>
        <taxon>Strongyloididae</taxon>
        <taxon>Strongyloides</taxon>
    </lineage>
</organism>
<dbReference type="InterPro" id="IPR056005">
    <property type="entry name" value="DUF7583"/>
</dbReference>
<reference evidence="6" key="1">
    <citation type="submission" date="2017-02" db="UniProtKB">
        <authorList>
            <consortium name="WormBaseParasite"/>
        </authorList>
    </citation>
    <scope>IDENTIFICATION</scope>
</reference>
<accession>A0A0N5BGZ9</accession>
<dbReference type="WBParaSite" id="SPAL_0000524800.1">
    <property type="protein sequence ID" value="SPAL_0000524800.1"/>
    <property type="gene ID" value="SPAL_0000524800"/>
</dbReference>
<dbReference type="Pfam" id="PF24488">
    <property type="entry name" value="DUF7584"/>
    <property type="match status" value="1"/>
</dbReference>
<sequence>MFLKLYWLGAALALMPLSTQSNEVHRMELFPYVPEDINNKTFPFDLNVTTNSDMVLVKCPDTDYRHKNNNEMFGRNSKIFNPKGIFSPNASLFAWVPLLKTESGPTKLTCGEIVLKDNANPYHEWTFNVMWKNGTGDGKFIKRVRSIKDIPPDHENCDFLDGNYKVFGSKKKGDFLLVEKFQNIPNLYVNQIFYYFQKFNNSEKIKVPCGIMKIYGDTPTIKLKTYESTSEAPKIKEETHKINSDGTDQQNISVVLDMGGNTEYYKGEEIILTKMRYVKGGSQVIENSTTSITSNFVIHGYEIVKLTYYYQRGDQKFEKSKKYYFSPPSKDHLITEKTIKYSKNNTSIKPNCHLYYLNVGYLDKVDYNGTKGNYQTLNTTDGIKGKYKIDKTSVIFDEKEDGKTTISCTYKTLDGNIT</sequence>
<evidence type="ECO:0000313" key="5">
    <source>
        <dbReference type="Proteomes" id="UP000046392"/>
    </source>
</evidence>
<feature type="domain" description="DUF7584" evidence="3">
    <location>
        <begin position="219"/>
        <end position="325"/>
    </location>
</feature>
<protein>
    <submittedName>
        <fullName evidence="6">Ig-like domain-containing protein</fullName>
    </submittedName>
</protein>
<dbReference type="STRING" id="174720.A0A0N5BGZ9"/>
<evidence type="ECO:0000313" key="6">
    <source>
        <dbReference type="WBParaSite" id="SPAL_0000524800.1"/>
    </source>
</evidence>